<protein>
    <submittedName>
        <fullName evidence="1">Uncharacterized protein</fullName>
    </submittedName>
</protein>
<organism evidence="1 2">
    <name type="scientific">Campylobacter molothri</name>
    <dbReference type="NCBI Taxonomy" id="1032242"/>
    <lineage>
        <taxon>Bacteria</taxon>
        <taxon>Pseudomonadati</taxon>
        <taxon>Campylobacterota</taxon>
        <taxon>Epsilonproteobacteria</taxon>
        <taxon>Campylobacterales</taxon>
        <taxon>Campylobacteraceae</taxon>
        <taxon>Campylobacter</taxon>
    </lineage>
</organism>
<evidence type="ECO:0000313" key="2">
    <source>
        <dbReference type="Proteomes" id="UP001319828"/>
    </source>
</evidence>
<reference evidence="1" key="1">
    <citation type="submission" date="2020-07" db="EMBL/GenBank/DDBJ databases">
        <title>Campylobacter molothri sp. nov. isolated from wild birds.</title>
        <authorList>
            <person name="Miller W.G."/>
            <person name="Chapman M.H."/>
            <person name="Yee E."/>
            <person name="Lopes B.S."/>
            <person name="Forbes K.J."/>
        </authorList>
    </citation>
    <scope>NUCLEOTIDE SEQUENCE</scope>
    <source>
        <strain evidence="1">RM9754</strain>
    </source>
</reference>
<sequence length="87" mass="9718">MINLAFADIGSEAFLKSYTASCEVQSGNKDFCFCMANEVLNSLNDKERLLLNASSITPDISQDFQKLQMKIIQLSADEELLKYCLGE</sequence>
<keyword evidence="2" id="KW-1185">Reference proteome</keyword>
<gene>
    <name evidence="1" type="ORF">H2252_02860</name>
</gene>
<comment type="caution">
    <text evidence="1">The sequence shown here is derived from an EMBL/GenBank/DDBJ whole genome shotgun (WGS) entry which is preliminary data.</text>
</comment>
<dbReference type="EMBL" id="JACHUQ010000003">
    <property type="protein sequence ID" value="MBZ7974318.1"/>
    <property type="molecule type" value="Genomic_DNA"/>
</dbReference>
<accession>A0ACC5W098</accession>
<proteinExistence type="predicted"/>
<evidence type="ECO:0000313" key="1">
    <source>
        <dbReference type="EMBL" id="MBZ7974318.1"/>
    </source>
</evidence>
<dbReference type="Proteomes" id="UP001319828">
    <property type="component" value="Unassembled WGS sequence"/>
</dbReference>
<name>A0ACC5W098_9BACT</name>